<dbReference type="OrthoDB" id="4364at2759"/>
<feature type="transmembrane region" description="Helical" evidence="8">
    <location>
        <begin position="87"/>
        <end position="108"/>
    </location>
</feature>
<evidence type="ECO:0000256" key="8">
    <source>
        <dbReference type="SAM" id="Phobius"/>
    </source>
</evidence>
<evidence type="ECO:0000256" key="5">
    <source>
        <dbReference type="ARBA" id="ARBA00022989"/>
    </source>
</evidence>
<feature type="transmembrane region" description="Helical" evidence="8">
    <location>
        <begin position="6"/>
        <end position="31"/>
    </location>
</feature>
<evidence type="ECO:0000256" key="4">
    <source>
        <dbReference type="ARBA" id="ARBA00022692"/>
    </source>
</evidence>
<keyword evidence="4 8" id="KW-0812">Transmembrane</keyword>
<keyword evidence="6 8" id="KW-0472">Membrane</keyword>
<proteinExistence type="inferred from homology"/>
<dbReference type="KEGG" id="val:VDBG_09078"/>
<feature type="transmembrane region" description="Helical" evidence="8">
    <location>
        <begin position="212"/>
        <end position="233"/>
    </location>
</feature>
<protein>
    <submittedName>
        <fullName evidence="9">Plasma membrane iron permease</fullName>
    </submittedName>
</protein>
<dbReference type="InterPro" id="IPR004923">
    <property type="entry name" value="FTR1/Fip1/EfeU"/>
</dbReference>
<gene>
    <name evidence="9" type="ORF">VDBG_09078</name>
</gene>
<dbReference type="Pfam" id="PF03239">
    <property type="entry name" value="FTR1"/>
    <property type="match status" value="1"/>
</dbReference>
<evidence type="ECO:0000313" key="10">
    <source>
        <dbReference type="Proteomes" id="UP000008698"/>
    </source>
</evidence>
<evidence type="ECO:0000256" key="3">
    <source>
        <dbReference type="ARBA" id="ARBA00022496"/>
    </source>
</evidence>
<name>C9SW03_VERA1</name>
<reference evidence="10" key="1">
    <citation type="journal article" date="2011" name="PLoS Pathog.">
        <title>Comparative genomics yields insights into niche adaptation of plant vascular wilt pathogens.</title>
        <authorList>
            <person name="Klosterman S.J."/>
            <person name="Subbarao K.V."/>
            <person name="Kang S."/>
            <person name="Veronese P."/>
            <person name="Gold S.E."/>
            <person name="Thomma B.P.H.J."/>
            <person name="Chen Z."/>
            <person name="Henrissat B."/>
            <person name="Lee Y.-H."/>
            <person name="Park J."/>
            <person name="Garcia-Pedrajas M.D."/>
            <person name="Barbara D.J."/>
            <person name="Anchieta A."/>
            <person name="de Jonge R."/>
            <person name="Santhanam P."/>
            <person name="Maruthachalam K."/>
            <person name="Atallah Z."/>
            <person name="Amyotte S.G."/>
            <person name="Paz Z."/>
            <person name="Inderbitzin P."/>
            <person name="Hayes R.J."/>
            <person name="Heiman D.I."/>
            <person name="Young S."/>
            <person name="Zeng Q."/>
            <person name="Engels R."/>
            <person name="Galagan J."/>
            <person name="Cuomo C.A."/>
            <person name="Dobinson K.F."/>
            <person name="Ma L.-J."/>
        </authorList>
    </citation>
    <scope>NUCLEOTIDE SEQUENCE [LARGE SCALE GENOMIC DNA]</scope>
    <source>
        <strain evidence="10">VaMs.102 / ATCC MYA-4576 / FGSC 10136</strain>
    </source>
</reference>
<dbReference type="EMBL" id="DS985227">
    <property type="protein sequence ID" value="EEY22968.1"/>
    <property type="molecule type" value="Genomic_DNA"/>
</dbReference>
<keyword evidence="3" id="KW-0813">Transport</keyword>
<evidence type="ECO:0000256" key="6">
    <source>
        <dbReference type="ARBA" id="ARBA00023136"/>
    </source>
</evidence>
<dbReference type="PANTHER" id="PTHR31632">
    <property type="entry name" value="IRON TRANSPORTER FTH1"/>
    <property type="match status" value="1"/>
</dbReference>
<feature type="transmembrane region" description="Helical" evidence="8">
    <location>
        <begin position="181"/>
        <end position="200"/>
    </location>
</feature>
<dbReference type="eggNOG" id="ENOG502QQWE">
    <property type="taxonomic scope" value="Eukaryota"/>
</dbReference>
<comment type="similarity">
    <text evidence="2">Belongs to the oxidase-dependent Fe transporter (OFeT) (TC 9.A.10.1) family.</text>
</comment>
<accession>C9SW03</accession>
<comment type="subcellular location">
    <subcellularLocation>
        <location evidence="1">Membrane</location>
        <topology evidence="1">Multi-pass membrane protein</topology>
    </subcellularLocation>
</comment>
<keyword evidence="3" id="KW-0406">Ion transport</keyword>
<dbReference type="GO" id="GO:0033573">
    <property type="term" value="C:high-affinity iron permease complex"/>
    <property type="evidence" value="ECO:0007669"/>
    <property type="project" value="InterPro"/>
</dbReference>
<feature type="transmembrane region" description="Helical" evidence="8">
    <location>
        <begin position="51"/>
        <end position="75"/>
    </location>
</feature>
<dbReference type="AlphaFoldDB" id="C9SW03"/>
<dbReference type="OMA" id="NEWNKIV"/>
<evidence type="ECO:0000256" key="7">
    <source>
        <dbReference type="SAM" id="MobiDB-lite"/>
    </source>
</evidence>
<dbReference type="RefSeq" id="XP_003000583.1">
    <property type="nucleotide sequence ID" value="XM_003000537.1"/>
</dbReference>
<dbReference type="GO" id="GO:0015093">
    <property type="term" value="F:ferrous iron transmembrane transporter activity"/>
    <property type="evidence" value="ECO:0007669"/>
    <property type="project" value="TreeGrafter"/>
</dbReference>
<evidence type="ECO:0000256" key="1">
    <source>
        <dbReference type="ARBA" id="ARBA00004141"/>
    </source>
</evidence>
<dbReference type="GeneID" id="9528290"/>
<keyword evidence="5 8" id="KW-1133">Transmembrane helix</keyword>
<evidence type="ECO:0000313" key="9">
    <source>
        <dbReference type="EMBL" id="EEY22968.1"/>
    </source>
</evidence>
<feature type="transmembrane region" description="Helical" evidence="8">
    <location>
        <begin position="149"/>
        <end position="175"/>
    </location>
</feature>
<evidence type="ECO:0000256" key="2">
    <source>
        <dbReference type="ARBA" id="ARBA00008333"/>
    </source>
</evidence>
<keyword evidence="3" id="KW-0410">Iron transport</keyword>
<dbReference type="PANTHER" id="PTHR31632:SF2">
    <property type="entry name" value="PLASMA MEMBRANE IRON PERMEASE"/>
    <property type="match status" value="1"/>
</dbReference>
<dbReference type="Proteomes" id="UP000008698">
    <property type="component" value="Unassembled WGS sequence"/>
</dbReference>
<dbReference type="STRING" id="526221.C9SW03"/>
<sequence>MEDLFSLPIFFITFRESLETAIIVSVLLAFIKRTLDPQRDAVLYSTMVRQVWLGTAVGVLVCILLGAVLIGGVYGLAADEMGGAEDIWEGLFSLGASLVITLMGAVLLRVTKLQDKWHAKLSKALSSTNDDNGRHGTFMDRFRFLSEKYALFILPFITVLREGFEGVLFIAGVGIGLPVTSIPLSVLSGLLVGAVVGLIIYKGSNVAPIQYFLVFSTCFLYLVAAGLFSKGVWHLEAHQWNLIVGGDAPQAGFGAGFVRHSPQRLARQLLQPRPQRRRRLGHLQRRTRLAKLGYRRLRRLVQPLLDRRRPGLRCHGLPRTGALALPQGRRRQRGAAPAEADREPLLAGGARSAGDLEMLLWGLGRKAKRP</sequence>
<organism evidence="10">
    <name type="scientific">Verticillium alfalfae (strain VaMs.102 / ATCC MYA-4576 / FGSC 10136)</name>
    <name type="common">Verticillium wilt of alfalfa</name>
    <name type="synonym">Verticillium albo-atrum</name>
    <dbReference type="NCBI Taxonomy" id="526221"/>
    <lineage>
        <taxon>Eukaryota</taxon>
        <taxon>Fungi</taxon>
        <taxon>Dikarya</taxon>
        <taxon>Ascomycota</taxon>
        <taxon>Pezizomycotina</taxon>
        <taxon>Sordariomycetes</taxon>
        <taxon>Hypocreomycetidae</taxon>
        <taxon>Glomerellales</taxon>
        <taxon>Plectosphaerellaceae</taxon>
        <taxon>Verticillium</taxon>
    </lineage>
</organism>
<feature type="region of interest" description="Disordered" evidence="7">
    <location>
        <begin position="317"/>
        <end position="349"/>
    </location>
</feature>
<dbReference type="HOGENOM" id="CLU_046738_0_1_1"/>
<keyword evidence="3" id="KW-0408">Iron</keyword>
<keyword evidence="10" id="KW-1185">Reference proteome</keyword>